<keyword evidence="2" id="KW-1185">Reference proteome</keyword>
<evidence type="ECO:0000313" key="2">
    <source>
        <dbReference type="Proteomes" id="UP000184364"/>
    </source>
</evidence>
<protein>
    <submittedName>
        <fullName evidence="1">Uncharacterized protein</fullName>
    </submittedName>
</protein>
<dbReference type="Proteomes" id="UP000184364">
    <property type="component" value="Unassembled WGS sequence"/>
</dbReference>
<reference evidence="2" key="1">
    <citation type="submission" date="2016-11" db="EMBL/GenBank/DDBJ databases">
        <authorList>
            <person name="Varghese N."/>
            <person name="Submissions S."/>
        </authorList>
    </citation>
    <scope>NUCLEOTIDE SEQUENCE [LARGE SCALE GENOMIC DNA]</scope>
    <source>
        <strain evidence="2">DSM 26899</strain>
    </source>
</reference>
<name>A0A1M7ISB9_9FLAO</name>
<organism evidence="1 2">
    <name type="scientific">Chryseobacterium polytrichastri</name>
    <dbReference type="NCBI Taxonomy" id="1302687"/>
    <lineage>
        <taxon>Bacteria</taxon>
        <taxon>Pseudomonadati</taxon>
        <taxon>Bacteroidota</taxon>
        <taxon>Flavobacteriia</taxon>
        <taxon>Flavobacteriales</taxon>
        <taxon>Weeksellaceae</taxon>
        <taxon>Chryseobacterium group</taxon>
        <taxon>Chryseobacterium</taxon>
    </lineage>
</organism>
<proteinExistence type="predicted"/>
<dbReference type="AlphaFoldDB" id="A0A1M7ISB9"/>
<evidence type="ECO:0000313" key="1">
    <source>
        <dbReference type="EMBL" id="SHM43686.1"/>
    </source>
</evidence>
<dbReference type="EMBL" id="FRAV01000048">
    <property type="protein sequence ID" value="SHM43686.1"/>
    <property type="molecule type" value="Genomic_DNA"/>
</dbReference>
<sequence>MSTLEEILVLLQESAINHNGLFLNADAGFDSKKR</sequence>
<gene>
    <name evidence="1" type="ORF">SAMN05444267_10484</name>
</gene>
<accession>A0A1M7ISB9</accession>